<feature type="binding site" description="axial binding residue" evidence="2">
    <location>
        <position position="479"/>
    </location>
    <ligand>
        <name>heme</name>
        <dbReference type="ChEBI" id="CHEBI:30413"/>
    </ligand>
    <ligandPart>
        <name>Fe</name>
        <dbReference type="ChEBI" id="CHEBI:18248"/>
    </ligandPart>
</feature>
<dbReference type="GO" id="GO:0005506">
    <property type="term" value="F:iron ion binding"/>
    <property type="evidence" value="ECO:0007669"/>
    <property type="project" value="InterPro"/>
</dbReference>
<dbReference type="VEuPathDB" id="FungiDB:FUN_021936"/>
<reference evidence="3 4" key="2">
    <citation type="submission" date="2017-10" db="EMBL/GenBank/DDBJ databases">
        <title>Genome analyses suggest a sexual origin of heterokaryosis in a supposedly ancient asexual fungus.</title>
        <authorList>
            <person name="Corradi N."/>
            <person name="Sedzielewska K."/>
            <person name="Noel J."/>
            <person name="Charron P."/>
            <person name="Farinelli L."/>
            <person name="Marton T."/>
            <person name="Kruger M."/>
            <person name="Pelin A."/>
            <person name="Brachmann A."/>
            <person name="Corradi N."/>
        </authorList>
    </citation>
    <scope>NUCLEOTIDE SEQUENCE [LARGE SCALE GENOMIC DNA]</scope>
    <source>
        <strain evidence="3 4">A1</strain>
    </source>
</reference>
<reference evidence="3 4" key="1">
    <citation type="submission" date="2017-10" db="EMBL/GenBank/DDBJ databases">
        <title>Extensive intraspecific genome diversity in a model arbuscular mycorrhizal fungus.</title>
        <authorList>
            <person name="Chen E.C.H."/>
            <person name="Morin E."/>
            <person name="Baudet D."/>
            <person name="Noel J."/>
            <person name="Ndikumana S."/>
            <person name="Charron P."/>
            <person name="St-Onge C."/>
            <person name="Giorgi J."/>
            <person name="Grigoriev I.V."/>
            <person name="Roux C."/>
            <person name="Martin F.M."/>
            <person name="Corradi N."/>
        </authorList>
    </citation>
    <scope>NUCLEOTIDE SEQUENCE [LARGE SCALE GENOMIC DNA]</scope>
    <source>
        <strain evidence="3 4">A1</strain>
    </source>
</reference>
<evidence type="ECO:0000313" key="4">
    <source>
        <dbReference type="Proteomes" id="UP000232688"/>
    </source>
</evidence>
<dbReference type="PANTHER" id="PTHR24291:SF175">
    <property type="entry name" value="CYTOCHROME P450"/>
    <property type="match status" value="1"/>
</dbReference>
<dbReference type="InterPro" id="IPR036396">
    <property type="entry name" value="Cyt_P450_sf"/>
</dbReference>
<organism evidence="3 4">
    <name type="scientific">Rhizophagus irregularis</name>
    <dbReference type="NCBI Taxonomy" id="588596"/>
    <lineage>
        <taxon>Eukaryota</taxon>
        <taxon>Fungi</taxon>
        <taxon>Fungi incertae sedis</taxon>
        <taxon>Mucoromycota</taxon>
        <taxon>Glomeromycotina</taxon>
        <taxon>Glomeromycetes</taxon>
        <taxon>Glomerales</taxon>
        <taxon>Glomeraceae</taxon>
        <taxon>Rhizophagus</taxon>
    </lineage>
</organism>
<comment type="similarity">
    <text evidence="1">Belongs to the cytochrome P450 family.</text>
</comment>
<proteinExistence type="inferred from homology"/>
<name>A0A2N0RHA2_9GLOM</name>
<dbReference type="CDD" id="cd11069">
    <property type="entry name" value="CYP_FUM15-like"/>
    <property type="match status" value="1"/>
</dbReference>
<keyword evidence="2" id="KW-0479">Metal-binding</keyword>
<keyword evidence="2" id="KW-0349">Heme</keyword>
<protein>
    <submittedName>
        <fullName evidence="3">Cytochrome P450</fullName>
    </submittedName>
</protein>
<evidence type="ECO:0000256" key="1">
    <source>
        <dbReference type="ARBA" id="ARBA00010617"/>
    </source>
</evidence>
<dbReference type="EMBL" id="LLXH01000826">
    <property type="protein sequence ID" value="PKC62691.1"/>
    <property type="molecule type" value="Genomic_DNA"/>
</dbReference>
<evidence type="ECO:0000313" key="3">
    <source>
        <dbReference type="EMBL" id="PKC62691.1"/>
    </source>
</evidence>
<dbReference type="VEuPathDB" id="FungiDB:RhiirA1_443763"/>
<dbReference type="PRINTS" id="PR00385">
    <property type="entry name" value="P450"/>
</dbReference>
<dbReference type="VEuPathDB" id="FungiDB:RhiirFUN_003866"/>
<sequence>MSNFVILISKIKINEGRVEEPVREPSSFLKDKGSGGVIPIEATGFIGWVTYKLFIWPFYISPLRKIPGPPSESIIFGNFKSILSKEEPFLEWIQKYGNIVKYNGTFNRPNIVIADTKIIQDITLNHVYDFIKPPEMWNDFVLIIGRGLVLAENEDHKRQRKMMNPVFAHNNIKEMVPTFIRVASTLKELIEDKINKGESEINLTPHISKATLDVIGLVGFNYEFNSLTSSNELADAYASLFSNATNPVARFFISVLSSYIPIVRNIPIDINRRFKNACVVINRESKKLMEEKNNEAKNGELKSKDLLSLLININKTLPIEEKLTDEELQYQIMTFLIAGHETTSSTTMWALYLLAKYPHEQDLLREELVKAFPDKSKFNPSFDEINSLEYLNCIVKETLRTHPPVPMISRANVKDKVIGGYLIPKNTIIMVAISVLHKSTEIWGPTANDFDPKRWLNPLYTKNVTNYNYLPFITGARSCIGNKLALAEFKILLSTLIRNFVFQPIEGFNFKEKSLLNSKPSPYLGLVVSKVEG</sequence>
<gene>
    <name evidence="3" type="ORF">RhiirA1_443763</name>
</gene>
<dbReference type="PRINTS" id="PR00463">
    <property type="entry name" value="EP450I"/>
</dbReference>
<dbReference type="AlphaFoldDB" id="A0A2N0RHA2"/>
<comment type="caution">
    <text evidence="3">The sequence shown here is derived from an EMBL/GenBank/DDBJ whole genome shotgun (WGS) entry which is preliminary data.</text>
</comment>
<dbReference type="PANTHER" id="PTHR24291">
    <property type="entry name" value="CYTOCHROME P450 FAMILY 4"/>
    <property type="match status" value="1"/>
</dbReference>
<dbReference type="Gene3D" id="1.10.630.10">
    <property type="entry name" value="Cytochrome P450"/>
    <property type="match status" value="1"/>
</dbReference>
<evidence type="ECO:0000256" key="2">
    <source>
        <dbReference type="PIRSR" id="PIRSR602401-1"/>
    </source>
</evidence>
<dbReference type="Pfam" id="PF00067">
    <property type="entry name" value="p450"/>
    <property type="match status" value="1"/>
</dbReference>
<dbReference type="InterPro" id="IPR050196">
    <property type="entry name" value="Cytochrome_P450_Monoox"/>
</dbReference>
<dbReference type="GO" id="GO:0020037">
    <property type="term" value="F:heme binding"/>
    <property type="evidence" value="ECO:0007669"/>
    <property type="project" value="InterPro"/>
</dbReference>
<accession>A0A2N0RHA2</accession>
<comment type="cofactor">
    <cofactor evidence="2">
        <name>heme</name>
        <dbReference type="ChEBI" id="CHEBI:30413"/>
    </cofactor>
</comment>
<dbReference type="GO" id="GO:0004497">
    <property type="term" value="F:monooxygenase activity"/>
    <property type="evidence" value="ECO:0007669"/>
    <property type="project" value="InterPro"/>
</dbReference>
<keyword evidence="2" id="KW-0408">Iron</keyword>
<dbReference type="InterPro" id="IPR001128">
    <property type="entry name" value="Cyt_P450"/>
</dbReference>
<dbReference type="GO" id="GO:0016705">
    <property type="term" value="F:oxidoreductase activity, acting on paired donors, with incorporation or reduction of molecular oxygen"/>
    <property type="evidence" value="ECO:0007669"/>
    <property type="project" value="InterPro"/>
</dbReference>
<dbReference type="SUPFAM" id="SSF48264">
    <property type="entry name" value="Cytochrome P450"/>
    <property type="match status" value="1"/>
</dbReference>
<dbReference type="Proteomes" id="UP000232688">
    <property type="component" value="Unassembled WGS sequence"/>
</dbReference>
<dbReference type="InterPro" id="IPR002401">
    <property type="entry name" value="Cyt_P450_E_grp-I"/>
</dbReference>